<sequence length="202" mass="20187">MAGRVRSVMLAVGRGWLFGILLGLVLGGGLGTFVVPVVGTVFGGVAGVVVGALAGLPAAVLVAPAALLGPSVFGDRVWPGAVATGAAYLLVTEVVFAGSDMWDGDNFVYLLVLVVIAGALGVCFGGVVVRGVRILSLRTPRVAVCASLVGAAVGAWRVVTLEGLGEPGLLLGVSFLGWIVGGILGSVLIIFNLLVTKEPAAE</sequence>
<gene>
    <name evidence="2" type="ORF">FB381_0956</name>
</gene>
<keyword evidence="1" id="KW-0472">Membrane</keyword>
<feature type="transmembrane region" description="Helical" evidence="1">
    <location>
        <begin position="171"/>
        <end position="195"/>
    </location>
</feature>
<keyword evidence="1" id="KW-1133">Transmembrane helix</keyword>
<evidence type="ECO:0000313" key="2">
    <source>
        <dbReference type="EMBL" id="TQL67084.1"/>
    </source>
</evidence>
<evidence type="ECO:0000256" key="1">
    <source>
        <dbReference type="SAM" id="Phobius"/>
    </source>
</evidence>
<organism evidence="2 3">
    <name type="scientific">Nocardioides albertanoniae</name>
    <dbReference type="NCBI Taxonomy" id="1175486"/>
    <lineage>
        <taxon>Bacteria</taxon>
        <taxon>Bacillati</taxon>
        <taxon>Actinomycetota</taxon>
        <taxon>Actinomycetes</taxon>
        <taxon>Propionibacteriales</taxon>
        <taxon>Nocardioidaceae</taxon>
        <taxon>Nocardioides</taxon>
    </lineage>
</organism>
<dbReference type="EMBL" id="VFOV01000001">
    <property type="protein sequence ID" value="TQL67084.1"/>
    <property type="molecule type" value="Genomic_DNA"/>
</dbReference>
<accession>A0A543A3E5</accession>
<feature type="transmembrane region" description="Helical" evidence="1">
    <location>
        <begin position="108"/>
        <end position="129"/>
    </location>
</feature>
<reference evidence="2 3" key="1">
    <citation type="submission" date="2019-06" db="EMBL/GenBank/DDBJ databases">
        <title>Sequencing the genomes of 1000 actinobacteria strains.</title>
        <authorList>
            <person name="Klenk H.-P."/>
        </authorList>
    </citation>
    <scope>NUCLEOTIDE SEQUENCE [LARGE SCALE GENOMIC DNA]</scope>
    <source>
        <strain evidence="2 3">DSM 25218</strain>
    </source>
</reference>
<dbReference type="AlphaFoldDB" id="A0A543A3E5"/>
<name>A0A543A3E5_9ACTN</name>
<evidence type="ECO:0000313" key="3">
    <source>
        <dbReference type="Proteomes" id="UP000320209"/>
    </source>
</evidence>
<feature type="transmembrane region" description="Helical" evidence="1">
    <location>
        <begin position="12"/>
        <end position="35"/>
    </location>
</feature>
<protein>
    <submittedName>
        <fullName evidence="2">Uncharacterized protein</fullName>
    </submittedName>
</protein>
<comment type="caution">
    <text evidence="2">The sequence shown here is derived from an EMBL/GenBank/DDBJ whole genome shotgun (WGS) entry which is preliminary data.</text>
</comment>
<feature type="transmembrane region" description="Helical" evidence="1">
    <location>
        <begin position="41"/>
        <end position="65"/>
    </location>
</feature>
<feature type="transmembrane region" description="Helical" evidence="1">
    <location>
        <begin position="141"/>
        <end position="159"/>
    </location>
</feature>
<feature type="transmembrane region" description="Helical" evidence="1">
    <location>
        <begin position="77"/>
        <end position="96"/>
    </location>
</feature>
<keyword evidence="1" id="KW-0812">Transmembrane</keyword>
<proteinExistence type="predicted"/>
<keyword evidence="3" id="KW-1185">Reference proteome</keyword>
<dbReference type="Proteomes" id="UP000320209">
    <property type="component" value="Unassembled WGS sequence"/>
</dbReference>